<protein>
    <submittedName>
        <fullName evidence="1">Putative Hemagglutinin 2</fullName>
    </submittedName>
</protein>
<accession>E6PKC6</accession>
<reference evidence="1" key="1">
    <citation type="submission" date="2009-10" db="EMBL/GenBank/DDBJ databases">
        <title>Diversity of trophic interactions inside an arsenic-rich microbial ecosystem.</title>
        <authorList>
            <person name="Bertin P.N."/>
            <person name="Heinrich-Salmeron A."/>
            <person name="Pelletier E."/>
            <person name="Goulhen-Chollet F."/>
            <person name="Arsene-Ploetze F."/>
            <person name="Gallien S."/>
            <person name="Calteau A."/>
            <person name="Vallenet D."/>
            <person name="Casiot C."/>
            <person name="Chane-Woon-Ming B."/>
            <person name="Giloteaux L."/>
            <person name="Barakat M."/>
            <person name="Bonnefoy V."/>
            <person name="Bruneel O."/>
            <person name="Chandler M."/>
            <person name="Cleiss J."/>
            <person name="Duran R."/>
            <person name="Elbaz-Poulichet F."/>
            <person name="Fonknechten N."/>
            <person name="Lauga B."/>
            <person name="Mornico D."/>
            <person name="Ortet P."/>
            <person name="Schaeffer C."/>
            <person name="Siguier P."/>
            <person name="Alexander Thil Smith A."/>
            <person name="Van Dorsselaer A."/>
            <person name="Weissenbach J."/>
            <person name="Medigue C."/>
            <person name="Le Paslier D."/>
        </authorList>
    </citation>
    <scope>NUCLEOTIDE SEQUENCE</scope>
</reference>
<name>E6PKC6_9ZZZZ</name>
<organism evidence="1">
    <name type="scientific">mine drainage metagenome</name>
    <dbReference type="NCBI Taxonomy" id="410659"/>
    <lineage>
        <taxon>unclassified sequences</taxon>
        <taxon>metagenomes</taxon>
        <taxon>ecological metagenomes</taxon>
    </lineage>
</organism>
<dbReference type="EMBL" id="CABM01000005">
    <property type="protein sequence ID" value="CBH95377.1"/>
    <property type="molecule type" value="Genomic_DNA"/>
</dbReference>
<sequence length="204" mass="22601">MHLANLVINAGVEQNALGRRGFAGINMRGNTDIPISLNRSLSSHHMPRKLEPEMGESLICLSHAVNLVTTLHGRATTLGGLHQLISQALGHGFLTTFFSRLTDPAHSQGRATLGTHFNRNLVISATDTAGFNLNNRFHIAQRQRENLNGIFAAFRLNRLESTIDNTFGDGFFARKHDHIHKFGDIEIAEFWIGENFALSDYTAT</sequence>
<evidence type="ECO:0000313" key="1">
    <source>
        <dbReference type="EMBL" id="CBH95377.1"/>
    </source>
</evidence>
<dbReference type="AlphaFoldDB" id="E6PKC6"/>
<proteinExistence type="predicted"/>
<gene>
    <name evidence="1" type="ORF">CARN2_0776</name>
</gene>
<comment type="caution">
    <text evidence="1">The sequence shown here is derived from an EMBL/GenBank/DDBJ whole genome shotgun (WGS) entry which is preliminary data.</text>
</comment>